<name>A0ABV2HHF9_9HYPH</name>
<proteinExistence type="predicted"/>
<organism evidence="1 2">
    <name type="scientific">Bartonella silvatica</name>
    <dbReference type="NCBI Taxonomy" id="357760"/>
    <lineage>
        <taxon>Bacteria</taxon>
        <taxon>Pseudomonadati</taxon>
        <taxon>Pseudomonadota</taxon>
        <taxon>Alphaproteobacteria</taxon>
        <taxon>Hyphomicrobiales</taxon>
        <taxon>Bartonellaceae</taxon>
        <taxon>Bartonella</taxon>
    </lineage>
</organism>
<evidence type="ECO:0000313" key="1">
    <source>
        <dbReference type="EMBL" id="MET3589993.1"/>
    </source>
</evidence>
<dbReference type="EMBL" id="JBEPLI010000010">
    <property type="protein sequence ID" value="MET3589993.1"/>
    <property type="molecule type" value="Genomic_DNA"/>
</dbReference>
<gene>
    <name evidence="1" type="ORF">ABID23_001085</name>
</gene>
<evidence type="ECO:0000313" key="2">
    <source>
        <dbReference type="Proteomes" id="UP001549086"/>
    </source>
</evidence>
<sequence>MYEQFSGYFGGGAGYDHQGNWQTPNFKVKIFNDDGSEKMQSYTNVADVFDGMNVAFTSFENKVNHQITQKVNDVVANIVGGDSLVQYDQKKHRITIGSAVKKDPFWHKRWSRCTRFHRCSEWFAALCNQTCYSCIRCECVEIFW</sequence>
<protein>
    <submittedName>
        <fullName evidence="1">Uncharacterized protein</fullName>
    </submittedName>
</protein>
<comment type="caution">
    <text evidence="1">The sequence shown here is derived from an EMBL/GenBank/DDBJ whole genome shotgun (WGS) entry which is preliminary data.</text>
</comment>
<keyword evidence="2" id="KW-1185">Reference proteome</keyword>
<dbReference type="Gene3D" id="1.20.5.170">
    <property type="match status" value="1"/>
</dbReference>
<accession>A0ABV2HHF9</accession>
<reference evidence="1 2" key="1">
    <citation type="submission" date="2024-06" db="EMBL/GenBank/DDBJ databases">
        <title>Genomic Encyclopedia of Type Strains, Phase IV (KMG-IV): sequencing the most valuable type-strain genomes for metagenomic binning, comparative biology and taxonomic classification.</title>
        <authorList>
            <person name="Goeker M."/>
        </authorList>
    </citation>
    <scope>NUCLEOTIDE SEQUENCE [LARGE SCALE GENOMIC DNA]</scope>
    <source>
        <strain evidence="1 2">DSM 23649</strain>
    </source>
</reference>
<dbReference type="Proteomes" id="UP001549086">
    <property type="component" value="Unassembled WGS sequence"/>
</dbReference>